<dbReference type="Proteomes" id="UP000515847">
    <property type="component" value="Chromosome"/>
</dbReference>
<evidence type="ECO:0000313" key="2">
    <source>
        <dbReference type="EMBL" id="QNB48427.1"/>
    </source>
</evidence>
<dbReference type="InterPro" id="IPR012296">
    <property type="entry name" value="Nuclease_put_TT1808"/>
</dbReference>
<proteinExistence type="predicted"/>
<dbReference type="InterPro" id="IPR011335">
    <property type="entry name" value="Restrct_endonuc-II-like"/>
</dbReference>
<dbReference type="OrthoDB" id="9798254at2"/>
<dbReference type="InterPro" id="IPR008538">
    <property type="entry name" value="Uma2"/>
</dbReference>
<dbReference type="CDD" id="cd06260">
    <property type="entry name" value="DUF820-like"/>
    <property type="match status" value="1"/>
</dbReference>
<accession>A0A7G6E8M3</accession>
<evidence type="ECO:0000313" key="3">
    <source>
        <dbReference type="Proteomes" id="UP000515847"/>
    </source>
</evidence>
<keyword evidence="2" id="KW-0255">Endonuclease</keyword>
<feature type="domain" description="Putative restriction endonuclease" evidence="1">
    <location>
        <begin position="17"/>
        <end position="183"/>
    </location>
</feature>
<protein>
    <submittedName>
        <fullName evidence="2">Uma2 family endonuclease</fullName>
    </submittedName>
</protein>
<name>A0A7G6E8M3_THEFR</name>
<reference evidence="2 3" key="1">
    <citation type="journal article" date="2019" name="Front. Microbiol.">
        <title>Thermoanaerosceptrum fracticalcis gen. nov. sp. nov., a Novel Fumarate-Fermenting Microorganism From a Deep Fractured Carbonate Aquifer of the US Great Basin.</title>
        <authorList>
            <person name="Hamilton-Brehm S.D."/>
            <person name="Stewart L.E."/>
            <person name="Zavarin M."/>
            <person name="Caldwell M."/>
            <person name="Lawson P.A."/>
            <person name="Onstott T.C."/>
            <person name="Grzymski J."/>
            <person name="Neveux I."/>
            <person name="Lollar B.S."/>
            <person name="Russell C.E."/>
            <person name="Moser D.P."/>
        </authorList>
    </citation>
    <scope>NUCLEOTIDE SEQUENCE [LARGE SCALE GENOMIC DNA]</scope>
    <source>
        <strain evidence="2 3">DRI-13</strain>
    </source>
</reference>
<evidence type="ECO:0000259" key="1">
    <source>
        <dbReference type="Pfam" id="PF05685"/>
    </source>
</evidence>
<dbReference type="SUPFAM" id="SSF52980">
    <property type="entry name" value="Restriction endonuclease-like"/>
    <property type="match status" value="1"/>
</dbReference>
<dbReference type="AlphaFoldDB" id="A0A7G6E8M3"/>
<dbReference type="PANTHER" id="PTHR36558:SF1">
    <property type="entry name" value="RESTRICTION ENDONUCLEASE DOMAIN-CONTAINING PROTEIN-RELATED"/>
    <property type="match status" value="1"/>
</dbReference>
<dbReference type="GO" id="GO:0004519">
    <property type="term" value="F:endonuclease activity"/>
    <property type="evidence" value="ECO:0007669"/>
    <property type="project" value="UniProtKB-KW"/>
</dbReference>
<gene>
    <name evidence="2" type="ORF">BR63_13200</name>
</gene>
<keyword evidence="2" id="KW-0378">Hydrolase</keyword>
<keyword evidence="2" id="KW-0540">Nuclease</keyword>
<dbReference type="EMBL" id="CP045798">
    <property type="protein sequence ID" value="QNB48427.1"/>
    <property type="molecule type" value="Genomic_DNA"/>
</dbReference>
<sequence length="194" mass="22508">MALQKDSHYTYADYLNGPEDERWEIIDGRAYAMVPPSPTHQAVLRQLTLKIGNYLEDKTCELYFAPFAVRFPEKNERDEDITTVVEPDLLVICDNSKIDEKGLKGAPDFIIEILSPSTAGYDMIQKRRLYERHGVREYWLVDPTNRTVMVYALKEKNKYGEPEIYGSEDEIKVHLFDDLVLNMKEVFGPARKEP</sequence>
<dbReference type="KEGG" id="tfr:BR63_13200"/>
<keyword evidence="3" id="KW-1185">Reference proteome</keyword>
<dbReference type="Gene3D" id="3.90.1570.10">
    <property type="entry name" value="tt1808, chain A"/>
    <property type="match status" value="1"/>
</dbReference>
<organism evidence="2 3">
    <name type="scientific">Thermanaerosceptrum fracticalcis</name>
    <dbReference type="NCBI Taxonomy" id="1712410"/>
    <lineage>
        <taxon>Bacteria</taxon>
        <taxon>Bacillati</taxon>
        <taxon>Bacillota</taxon>
        <taxon>Clostridia</taxon>
        <taxon>Eubacteriales</taxon>
        <taxon>Peptococcaceae</taxon>
        <taxon>Thermanaerosceptrum</taxon>
    </lineage>
</organism>
<dbReference type="Pfam" id="PF05685">
    <property type="entry name" value="Uma2"/>
    <property type="match status" value="1"/>
</dbReference>
<dbReference type="PANTHER" id="PTHR36558">
    <property type="entry name" value="GLR1098 PROTEIN"/>
    <property type="match status" value="1"/>
</dbReference>